<evidence type="ECO:0000256" key="2">
    <source>
        <dbReference type="ARBA" id="ARBA00007637"/>
    </source>
</evidence>
<gene>
    <name evidence="4" type="ORF">SAMN05660686_04869</name>
</gene>
<evidence type="ECO:0000313" key="4">
    <source>
        <dbReference type="EMBL" id="SDG56465.1"/>
    </source>
</evidence>
<feature type="domain" description="NAD-dependent epimerase/dehydratase" evidence="3">
    <location>
        <begin position="13"/>
        <end position="193"/>
    </location>
</feature>
<evidence type="ECO:0000259" key="3">
    <source>
        <dbReference type="Pfam" id="PF01370"/>
    </source>
</evidence>
<dbReference type="InterPro" id="IPR036291">
    <property type="entry name" value="NAD(P)-bd_dom_sf"/>
</dbReference>
<dbReference type="Proteomes" id="UP000198615">
    <property type="component" value="Unassembled WGS sequence"/>
</dbReference>
<dbReference type="SUPFAM" id="SSF51735">
    <property type="entry name" value="NAD(P)-binding Rossmann-fold domains"/>
    <property type="match status" value="1"/>
</dbReference>
<dbReference type="EMBL" id="FNBW01000023">
    <property type="protein sequence ID" value="SDG56465.1"/>
    <property type="molecule type" value="Genomic_DNA"/>
</dbReference>
<dbReference type="PANTHER" id="PTHR43000">
    <property type="entry name" value="DTDP-D-GLUCOSE 4,6-DEHYDRATASE-RELATED"/>
    <property type="match status" value="1"/>
</dbReference>
<dbReference type="Pfam" id="PF01370">
    <property type="entry name" value="Epimerase"/>
    <property type="match status" value="1"/>
</dbReference>
<reference evidence="4 5" key="1">
    <citation type="submission" date="2016-10" db="EMBL/GenBank/DDBJ databases">
        <authorList>
            <person name="Varghese N."/>
            <person name="Submissions S."/>
        </authorList>
    </citation>
    <scope>NUCLEOTIDE SEQUENCE [LARGE SCALE GENOMIC DNA]</scope>
    <source>
        <strain evidence="4 5">DSM 18839</strain>
    </source>
</reference>
<organism evidence="4 5">
    <name type="scientific">Thalassobaculum litoreum DSM 18839</name>
    <dbReference type="NCBI Taxonomy" id="1123362"/>
    <lineage>
        <taxon>Bacteria</taxon>
        <taxon>Pseudomonadati</taxon>
        <taxon>Pseudomonadota</taxon>
        <taxon>Alphaproteobacteria</taxon>
        <taxon>Rhodospirillales</taxon>
        <taxon>Thalassobaculaceae</taxon>
        <taxon>Thalassobaculum</taxon>
    </lineage>
</organism>
<evidence type="ECO:0000313" key="5">
    <source>
        <dbReference type="Proteomes" id="UP000198615"/>
    </source>
</evidence>
<proteinExistence type="inferred from homology"/>
<accession>A0A8G2BML5</accession>
<dbReference type="InterPro" id="IPR001509">
    <property type="entry name" value="Epimerase_deHydtase"/>
</dbReference>
<dbReference type="Gene3D" id="3.40.50.720">
    <property type="entry name" value="NAD(P)-binding Rossmann-like Domain"/>
    <property type="match status" value="1"/>
</dbReference>
<evidence type="ECO:0000256" key="1">
    <source>
        <dbReference type="ARBA" id="ARBA00005125"/>
    </source>
</evidence>
<comment type="similarity">
    <text evidence="2">Belongs to the NAD(P)-dependent epimerase/dehydratase family.</text>
</comment>
<name>A0A8G2BML5_9PROT</name>
<comment type="pathway">
    <text evidence="1">Bacterial outer membrane biogenesis; LPS O-antigen biosynthesis.</text>
</comment>
<keyword evidence="5" id="KW-1185">Reference proteome</keyword>
<sequence>MKFQQGEIESIEWDAILHDVDVIHHYAWSTIPQTANENPIGDLDQNVRSTIRLLEALRRIPGKRLVFASSGGTVYGRLKQTPVSETHNFAPVTAYGVSKAAVEMYLGYYRDCYGLDCRVARISNPFGAGQDPKRPQGAASAFLFKAMAGEEISIWGDGSVVRDYIHIADLAEGLVALANAPVELCGDAPVFNIASGIGISLNGIIETLTEHLGVKPKVSYQAGRAFDVPVSVLNITRAKDRLGWEPKLSFSNGCERMIRDLHDGRHWMSALTPLSGMDGDQRRVAAVISDMTS</sequence>
<comment type="caution">
    <text evidence="4">The sequence shown here is derived from an EMBL/GenBank/DDBJ whole genome shotgun (WGS) entry which is preliminary data.</text>
</comment>
<protein>
    <submittedName>
        <fullName evidence="4">UDP-glucose 4-epimerase</fullName>
    </submittedName>
</protein>
<dbReference type="Gene3D" id="3.90.25.10">
    <property type="entry name" value="UDP-galactose 4-epimerase, domain 1"/>
    <property type="match status" value="1"/>
</dbReference>
<dbReference type="AlphaFoldDB" id="A0A8G2BML5"/>